<feature type="domain" description="PAC" evidence="6">
    <location>
        <begin position="503"/>
        <end position="557"/>
    </location>
</feature>
<dbReference type="Proteomes" id="UP000178379">
    <property type="component" value="Unassembled WGS sequence"/>
</dbReference>
<dbReference type="InterPro" id="IPR001610">
    <property type="entry name" value="PAC"/>
</dbReference>
<evidence type="ECO:0000313" key="10">
    <source>
        <dbReference type="EMBL" id="OGI41039.1"/>
    </source>
</evidence>
<feature type="compositionally biased region" description="Basic residues" evidence="4">
    <location>
        <begin position="1247"/>
        <end position="1270"/>
    </location>
</feature>
<dbReference type="GO" id="GO:0071111">
    <property type="term" value="F:cyclic-guanylate-specific phosphodiesterase activity"/>
    <property type="evidence" value="ECO:0007669"/>
    <property type="project" value="UniProtKB-EC"/>
</dbReference>
<dbReference type="PROSITE" id="PS50113">
    <property type="entry name" value="PAC"/>
    <property type="match status" value="3"/>
</dbReference>
<dbReference type="InterPro" id="IPR000644">
    <property type="entry name" value="CBS_dom"/>
</dbReference>
<dbReference type="Gene3D" id="3.30.70.270">
    <property type="match status" value="1"/>
</dbReference>
<dbReference type="SMART" id="SM00086">
    <property type="entry name" value="PAC"/>
    <property type="match status" value="4"/>
</dbReference>
<dbReference type="SUPFAM" id="SSF54631">
    <property type="entry name" value="CBS-domain pair"/>
    <property type="match status" value="1"/>
</dbReference>
<dbReference type="Pfam" id="PF08448">
    <property type="entry name" value="PAS_4"/>
    <property type="match status" value="1"/>
</dbReference>
<dbReference type="Pfam" id="PF00989">
    <property type="entry name" value="PAS"/>
    <property type="match status" value="1"/>
</dbReference>
<dbReference type="InterPro" id="IPR035919">
    <property type="entry name" value="EAL_sf"/>
</dbReference>
<name>A0A1F6T7K5_9PROT</name>
<dbReference type="SUPFAM" id="SSF55073">
    <property type="entry name" value="Nucleotide cyclase"/>
    <property type="match status" value="1"/>
</dbReference>
<dbReference type="InterPro" id="IPR029787">
    <property type="entry name" value="Nucleotide_cyclase"/>
</dbReference>
<accession>A0A1F6T7K5</accession>
<feature type="domain" description="PAS" evidence="5">
    <location>
        <begin position="682"/>
        <end position="727"/>
    </location>
</feature>
<dbReference type="InterPro" id="IPR000014">
    <property type="entry name" value="PAS"/>
</dbReference>
<comment type="caution">
    <text evidence="10">The sequence shown here is derived from an EMBL/GenBank/DDBJ whole genome shotgun (WGS) entry which is preliminary data.</text>
</comment>
<dbReference type="InterPro" id="IPR000700">
    <property type="entry name" value="PAS-assoc_C"/>
</dbReference>
<dbReference type="InterPro" id="IPR035965">
    <property type="entry name" value="PAS-like_dom_sf"/>
</dbReference>
<dbReference type="GO" id="GO:0006355">
    <property type="term" value="P:regulation of DNA-templated transcription"/>
    <property type="evidence" value="ECO:0007669"/>
    <property type="project" value="InterPro"/>
</dbReference>
<dbReference type="InterPro" id="IPR013767">
    <property type="entry name" value="PAS_fold"/>
</dbReference>
<dbReference type="Pfam" id="PF08447">
    <property type="entry name" value="PAS_3"/>
    <property type="match status" value="1"/>
</dbReference>
<feature type="domain" description="CBS" evidence="9">
    <location>
        <begin position="69"/>
        <end position="124"/>
    </location>
</feature>
<dbReference type="NCBIfam" id="TIGR00254">
    <property type="entry name" value="GGDEF"/>
    <property type="match status" value="1"/>
</dbReference>
<dbReference type="CDD" id="cd00130">
    <property type="entry name" value="PAS"/>
    <property type="match status" value="4"/>
</dbReference>
<reference evidence="10 11" key="1">
    <citation type="journal article" date="2016" name="Nat. Commun.">
        <title>Thousands of microbial genomes shed light on interconnected biogeochemical processes in an aquifer system.</title>
        <authorList>
            <person name="Anantharaman K."/>
            <person name="Brown C.T."/>
            <person name="Hug L.A."/>
            <person name="Sharon I."/>
            <person name="Castelle C.J."/>
            <person name="Probst A.J."/>
            <person name="Thomas B.C."/>
            <person name="Singh A."/>
            <person name="Wilkins M.J."/>
            <person name="Karaoz U."/>
            <person name="Brodie E.L."/>
            <person name="Williams K.H."/>
            <person name="Hubbard S.S."/>
            <person name="Banfield J.F."/>
        </authorList>
    </citation>
    <scope>NUCLEOTIDE SEQUENCE [LARGE SCALE GENOMIC DNA]</scope>
</reference>
<dbReference type="SMART" id="SM00052">
    <property type="entry name" value="EAL"/>
    <property type="match status" value="1"/>
</dbReference>
<keyword evidence="3" id="KW-0175">Coiled coil</keyword>
<dbReference type="PROSITE" id="PS50883">
    <property type="entry name" value="EAL"/>
    <property type="match status" value="1"/>
</dbReference>
<dbReference type="InterPro" id="IPR001633">
    <property type="entry name" value="EAL_dom"/>
</dbReference>
<evidence type="ECO:0000256" key="2">
    <source>
        <dbReference type="PROSITE-ProRule" id="PRU00703"/>
    </source>
</evidence>
<dbReference type="Gene3D" id="3.30.450.20">
    <property type="entry name" value="PAS domain"/>
    <property type="match status" value="4"/>
</dbReference>
<dbReference type="FunFam" id="3.30.70.270:FF:000001">
    <property type="entry name" value="Diguanylate cyclase domain protein"/>
    <property type="match status" value="1"/>
</dbReference>
<dbReference type="GO" id="GO:0071732">
    <property type="term" value="P:cellular response to nitric oxide"/>
    <property type="evidence" value="ECO:0007669"/>
    <property type="project" value="UniProtKB-ARBA"/>
</dbReference>
<dbReference type="CDD" id="cd01949">
    <property type="entry name" value="GGDEF"/>
    <property type="match status" value="1"/>
</dbReference>
<dbReference type="InterPro" id="IPR000160">
    <property type="entry name" value="GGDEF_dom"/>
</dbReference>
<feature type="domain" description="PAS" evidence="5">
    <location>
        <begin position="558"/>
        <end position="629"/>
    </location>
</feature>
<evidence type="ECO:0000259" key="8">
    <source>
        <dbReference type="PROSITE" id="PS50887"/>
    </source>
</evidence>
<dbReference type="InterPro" id="IPR043128">
    <property type="entry name" value="Rev_trsase/Diguanyl_cyclase"/>
</dbReference>
<dbReference type="Pfam" id="PF13185">
    <property type="entry name" value="GAF_2"/>
    <property type="match status" value="1"/>
</dbReference>
<dbReference type="PANTHER" id="PTHR44757">
    <property type="entry name" value="DIGUANYLATE CYCLASE DGCP"/>
    <property type="match status" value="1"/>
</dbReference>
<evidence type="ECO:0000259" key="7">
    <source>
        <dbReference type="PROSITE" id="PS50883"/>
    </source>
</evidence>
<proteinExistence type="predicted"/>
<dbReference type="AlphaFoldDB" id="A0A1F6T7K5"/>
<dbReference type="SMART" id="SM00091">
    <property type="entry name" value="PAS"/>
    <property type="match status" value="4"/>
</dbReference>
<feature type="coiled-coil region" evidence="3">
    <location>
        <begin position="280"/>
        <end position="316"/>
    </location>
</feature>
<dbReference type="InterPro" id="IPR052155">
    <property type="entry name" value="Biofilm_reg_signaling"/>
</dbReference>
<feature type="region of interest" description="Disordered" evidence="4">
    <location>
        <begin position="1236"/>
        <end position="1270"/>
    </location>
</feature>
<dbReference type="CDD" id="cd01948">
    <property type="entry name" value="EAL"/>
    <property type="match status" value="1"/>
</dbReference>
<dbReference type="SMART" id="SM00267">
    <property type="entry name" value="GGDEF"/>
    <property type="match status" value="1"/>
</dbReference>
<dbReference type="SMART" id="SM00065">
    <property type="entry name" value="GAF"/>
    <property type="match status" value="1"/>
</dbReference>
<dbReference type="Gene3D" id="3.20.20.450">
    <property type="entry name" value="EAL domain"/>
    <property type="match status" value="1"/>
</dbReference>
<dbReference type="PROSITE" id="PS50112">
    <property type="entry name" value="PAS"/>
    <property type="match status" value="4"/>
</dbReference>
<gene>
    <name evidence="10" type="ORF">A2140_03415</name>
</gene>
<dbReference type="InterPro" id="IPR029016">
    <property type="entry name" value="GAF-like_dom_sf"/>
</dbReference>
<evidence type="ECO:0000256" key="3">
    <source>
        <dbReference type="SAM" id="Coils"/>
    </source>
</evidence>
<dbReference type="FunFam" id="3.20.20.450:FF:000001">
    <property type="entry name" value="Cyclic di-GMP phosphodiesterase yahA"/>
    <property type="match status" value="1"/>
</dbReference>
<dbReference type="PROSITE" id="PS50887">
    <property type="entry name" value="GGDEF"/>
    <property type="match status" value="1"/>
</dbReference>
<dbReference type="EMBL" id="MFSQ01000041">
    <property type="protein sequence ID" value="OGI41039.1"/>
    <property type="molecule type" value="Genomic_DNA"/>
</dbReference>
<keyword evidence="2" id="KW-0129">CBS domain</keyword>
<dbReference type="STRING" id="1817756.A2140_03415"/>
<dbReference type="InterPro" id="IPR046342">
    <property type="entry name" value="CBS_dom_sf"/>
</dbReference>
<evidence type="ECO:0008006" key="12">
    <source>
        <dbReference type="Google" id="ProtNLM"/>
    </source>
</evidence>
<protein>
    <recommendedName>
        <fullName evidence="12">Diguanylate cyclase</fullName>
    </recommendedName>
</protein>
<feature type="domain" description="EAL" evidence="7">
    <location>
        <begin position="981"/>
        <end position="1235"/>
    </location>
</feature>
<sequence>MLTARHALCPWLVRVTADQHPSLTEPEPAVYAVFAPEDEPAPAGGAFLGLVTRHQIAPYPGRIFADLLPRPAPPPADADTPVDDLILRLDRENAEALAVEERGVFLGAVTRASLLSALLRGELTQRQPAPSNGLHEATLRLLALLTTRELETELLQQSIETLTGLLKSRYGAIGIVDEHGALTRFVHTGIPPEQAARIGQLPQGCGLLGVVIHENHALRLDDMSKDPRSAGFPAHHPSMKSLLAVPISHAGRVYGRLYFSDKLDATPFNAEDERLAARSADALALTLAHHRLQLERLRSEQQIHEQQRQLDTLLSNLTGMVYRCRNDPDWTVEFASDGTLALTGYSPREFLERKVAYGDLIHPDDRDKVWNDVQAAAAERRPFQLYYRIHAADGREKRVWEQGRGVFTPGGELLAIEGYIVDISAQHQAEAQVNTLVSAIEQTADSVIITDREGVIEYVNPAFEHTTGYTRAEVIGRKPSLVKSGKHDQNFYERLWQTIGGGQPFREVFINRAKHGALYYEEKTITPLKDERGTITHFVATGKDITARMQSEQEARHMQHFLNAVVENLPNMLFVKDAQNLRFVRFNKAAEELLGYTRAEMLGKNDHDFFPKAEADFFSTMDREVLATGELMDIPIEPIRTRHRGERWLHTRKIPILDESGRPLYLLGISEDITERKQSEDRAARLGRILERSSNEIYVFDAETLKFTQVNEGARKNLGYSMEEMHGLTPVDLKPAFSAEQFRELLEPLRRGDEETLSFETEHRRRGGSRYPVEVRLQLSAAETPPVFVAIIQDITERKQTQERLNYLAYYDALTGLPNRLLMLDRLKQAMLESERHDRLAAVMLLDLDRFKLVNDTLGHEAGDILLKGAAGRLSDCVRAGDTVARLGGDEFTIILANVAHVDDTGRVAQKILDVFAAPFQIAGQELFVSPSIGITLFPFDDTDAEALLKNADAAMYHAKDSGRNTFQFFTPELNQRTARRLGLETALRHALERGEFQLYYQPQVDLASGRVTGVEALIRWQRPEIGLVSPLEFVPLAEETGLIVPIGDWVLRTACAQSRAWQRAGLPALRMSVNIAPRQFQQQDLAEVVTRILRETGLDPDGLVLEITEGAIMQNAGAAIETLRALGALGVGLSLDDFGTGYSSLNYLKRFPLDCLKVDKSFVDDITTDPDAAAIASAIISMARSLEVQVVAEGVETHAQLKFLCAHGCDAIQGYLFSKPLPAEACGELLAGNKRLEMGPVPAPPRRARKPGPRPKRRVPPRKKSPAKK</sequence>
<dbReference type="Gene3D" id="3.30.450.40">
    <property type="match status" value="1"/>
</dbReference>
<evidence type="ECO:0000259" key="6">
    <source>
        <dbReference type="PROSITE" id="PS50113"/>
    </source>
</evidence>
<feature type="domain" description="PAC" evidence="6">
    <location>
        <begin position="632"/>
        <end position="685"/>
    </location>
</feature>
<dbReference type="Pfam" id="PF00990">
    <property type="entry name" value="GGDEF"/>
    <property type="match status" value="1"/>
</dbReference>
<dbReference type="PANTHER" id="PTHR44757:SF2">
    <property type="entry name" value="BIOFILM ARCHITECTURE MAINTENANCE PROTEIN MBAA"/>
    <property type="match status" value="1"/>
</dbReference>
<dbReference type="SUPFAM" id="SSF55785">
    <property type="entry name" value="PYP-like sensor domain (PAS domain)"/>
    <property type="match status" value="4"/>
</dbReference>
<feature type="domain" description="PAS" evidence="5">
    <location>
        <begin position="432"/>
        <end position="477"/>
    </location>
</feature>
<feature type="domain" description="GGDEF" evidence="8">
    <location>
        <begin position="839"/>
        <end position="972"/>
    </location>
</feature>
<feature type="domain" description="PAC" evidence="6">
    <location>
        <begin position="757"/>
        <end position="807"/>
    </location>
</feature>
<dbReference type="SUPFAM" id="SSF141868">
    <property type="entry name" value="EAL domain-like"/>
    <property type="match status" value="1"/>
</dbReference>
<dbReference type="SUPFAM" id="SSF55781">
    <property type="entry name" value="GAF domain-like"/>
    <property type="match status" value="1"/>
</dbReference>
<evidence type="ECO:0000259" key="5">
    <source>
        <dbReference type="PROSITE" id="PS50112"/>
    </source>
</evidence>
<feature type="domain" description="PAS" evidence="5">
    <location>
        <begin position="306"/>
        <end position="380"/>
    </location>
</feature>
<evidence type="ECO:0000259" key="9">
    <source>
        <dbReference type="PROSITE" id="PS51371"/>
    </source>
</evidence>
<comment type="catalytic activity">
    <reaction evidence="1">
        <text>3',3'-c-di-GMP + H2O = 5'-phosphoguanylyl(3'-&gt;5')guanosine + H(+)</text>
        <dbReference type="Rhea" id="RHEA:24902"/>
        <dbReference type="ChEBI" id="CHEBI:15377"/>
        <dbReference type="ChEBI" id="CHEBI:15378"/>
        <dbReference type="ChEBI" id="CHEBI:58754"/>
        <dbReference type="ChEBI" id="CHEBI:58805"/>
        <dbReference type="EC" id="3.1.4.52"/>
    </reaction>
    <physiologicalReaction direction="left-to-right" evidence="1">
        <dbReference type="Rhea" id="RHEA:24903"/>
    </physiologicalReaction>
</comment>
<dbReference type="InterPro" id="IPR003018">
    <property type="entry name" value="GAF"/>
</dbReference>
<dbReference type="Pfam" id="PF00563">
    <property type="entry name" value="EAL"/>
    <property type="match status" value="1"/>
</dbReference>
<dbReference type="PROSITE" id="PS51371">
    <property type="entry name" value="CBS"/>
    <property type="match status" value="1"/>
</dbReference>
<dbReference type="Pfam" id="PF13426">
    <property type="entry name" value="PAS_9"/>
    <property type="match status" value="1"/>
</dbReference>
<evidence type="ECO:0000256" key="1">
    <source>
        <dbReference type="ARBA" id="ARBA00051114"/>
    </source>
</evidence>
<evidence type="ECO:0000256" key="4">
    <source>
        <dbReference type="SAM" id="MobiDB-lite"/>
    </source>
</evidence>
<dbReference type="NCBIfam" id="TIGR00229">
    <property type="entry name" value="sensory_box"/>
    <property type="match status" value="4"/>
</dbReference>
<dbReference type="InterPro" id="IPR013656">
    <property type="entry name" value="PAS_4"/>
</dbReference>
<organism evidence="10 11">
    <name type="scientific">Candidatus Muproteobacteria bacterium RBG_16_62_13</name>
    <dbReference type="NCBI Taxonomy" id="1817756"/>
    <lineage>
        <taxon>Bacteria</taxon>
        <taxon>Pseudomonadati</taxon>
        <taxon>Pseudomonadota</taxon>
        <taxon>Candidatus Muproteobacteria</taxon>
    </lineage>
</organism>
<evidence type="ECO:0000313" key="11">
    <source>
        <dbReference type="Proteomes" id="UP000178379"/>
    </source>
</evidence>
<dbReference type="InterPro" id="IPR013655">
    <property type="entry name" value="PAS_fold_3"/>
</dbReference>